<dbReference type="GeneID" id="25918344"/>
<dbReference type="OrthoDB" id="5593063at2759"/>
<dbReference type="InterPro" id="IPR043360">
    <property type="entry name" value="PP2B"/>
</dbReference>
<protein>
    <recommendedName>
        <fullName evidence="3">Serine/threonine specific protein phosphatases domain-containing protein</fullName>
    </recommendedName>
</protein>
<dbReference type="GO" id="GO:0033192">
    <property type="term" value="F:calmodulin-dependent protein phosphatase activity"/>
    <property type="evidence" value="ECO:0007669"/>
    <property type="project" value="InterPro"/>
</dbReference>
<dbReference type="AlphaFoldDB" id="A0A0L0EYW3"/>
<dbReference type="PANTHER" id="PTHR45673">
    <property type="entry name" value="SERINE/THREONINE-PROTEIN PHOSPHATASE 2B CATALYTIC SUBUNIT 1-RELATED"/>
    <property type="match status" value="1"/>
</dbReference>
<dbReference type="EMBL" id="KQ253924">
    <property type="protein sequence ID" value="KNC69647.1"/>
    <property type="molecule type" value="Genomic_DNA"/>
</dbReference>
<dbReference type="RefSeq" id="XP_014143549.1">
    <property type="nucleotide sequence ID" value="XM_014288074.1"/>
</dbReference>
<dbReference type="SUPFAM" id="SSF56300">
    <property type="entry name" value="Metallo-dependent phosphatases"/>
    <property type="match status" value="1"/>
</dbReference>
<name>A0A0L0EYW3_9EUKA</name>
<reference evidence="1 2" key="1">
    <citation type="submission" date="2011-02" db="EMBL/GenBank/DDBJ databases">
        <title>The Genome Sequence of Sphaeroforma arctica JP610.</title>
        <authorList>
            <consortium name="The Broad Institute Genome Sequencing Platform"/>
            <person name="Russ C."/>
            <person name="Cuomo C."/>
            <person name="Young S.K."/>
            <person name="Zeng Q."/>
            <person name="Gargeya S."/>
            <person name="Alvarado L."/>
            <person name="Berlin A."/>
            <person name="Chapman S.B."/>
            <person name="Chen Z."/>
            <person name="Freedman E."/>
            <person name="Gellesch M."/>
            <person name="Goldberg J."/>
            <person name="Griggs A."/>
            <person name="Gujja S."/>
            <person name="Heilman E."/>
            <person name="Heiman D."/>
            <person name="Howarth C."/>
            <person name="Mehta T."/>
            <person name="Neiman D."/>
            <person name="Pearson M."/>
            <person name="Roberts A."/>
            <person name="Saif S."/>
            <person name="Shea T."/>
            <person name="Shenoy N."/>
            <person name="Sisk P."/>
            <person name="Stolte C."/>
            <person name="Sykes S."/>
            <person name="White J."/>
            <person name="Yandava C."/>
            <person name="Burger G."/>
            <person name="Gray M.W."/>
            <person name="Holland P.W.H."/>
            <person name="King N."/>
            <person name="Lang F.B.F."/>
            <person name="Roger A.J."/>
            <person name="Ruiz-Trillo I."/>
            <person name="Haas B."/>
            <person name="Nusbaum C."/>
            <person name="Birren B."/>
        </authorList>
    </citation>
    <scope>NUCLEOTIDE SEQUENCE [LARGE SCALE GENOMIC DNA]</scope>
    <source>
        <strain evidence="1 2">JP610</strain>
    </source>
</reference>
<keyword evidence="2" id="KW-1185">Reference proteome</keyword>
<organism evidence="1 2">
    <name type="scientific">Sphaeroforma arctica JP610</name>
    <dbReference type="NCBI Taxonomy" id="667725"/>
    <lineage>
        <taxon>Eukaryota</taxon>
        <taxon>Ichthyosporea</taxon>
        <taxon>Ichthyophonida</taxon>
        <taxon>Sphaeroforma</taxon>
    </lineage>
</organism>
<evidence type="ECO:0000313" key="1">
    <source>
        <dbReference type="EMBL" id="KNC69647.1"/>
    </source>
</evidence>
<dbReference type="GO" id="GO:0097720">
    <property type="term" value="P:calcineurin-mediated signaling"/>
    <property type="evidence" value="ECO:0007669"/>
    <property type="project" value="InterPro"/>
</dbReference>
<dbReference type="eggNOG" id="KOG0375">
    <property type="taxonomic scope" value="Eukaryota"/>
</dbReference>
<sequence length="71" mass="8179">MKQHFKNEGRLTDGSIRRILETTTKLLREEPTVLTIDAPITVCGDVHGQFFDLLKLFGMSRLVVGFRYVLR</sequence>
<dbReference type="STRING" id="667725.A0A0L0EYW3"/>
<accession>A0A0L0EYW3</accession>
<dbReference type="Gene3D" id="3.60.21.10">
    <property type="match status" value="1"/>
</dbReference>
<gene>
    <name evidence="1" type="ORF">SARC_17840</name>
</gene>
<proteinExistence type="predicted"/>
<dbReference type="InterPro" id="IPR029052">
    <property type="entry name" value="Metallo-depent_PP-like"/>
</dbReference>
<dbReference type="Proteomes" id="UP000054560">
    <property type="component" value="Unassembled WGS sequence"/>
</dbReference>
<evidence type="ECO:0000313" key="2">
    <source>
        <dbReference type="Proteomes" id="UP000054560"/>
    </source>
</evidence>
<evidence type="ECO:0008006" key="3">
    <source>
        <dbReference type="Google" id="ProtNLM"/>
    </source>
</evidence>